<name>A0A0K0G208_STRVS</name>
<organism evidence="3 4">
    <name type="scientific">Strongyloides venezuelensis</name>
    <name type="common">Threadworm</name>
    <dbReference type="NCBI Taxonomy" id="75913"/>
    <lineage>
        <taxon>Eukaryota</taxon>
        <taxon>Metazoa</taxon>
        <taxon>Ecdysozoa</taxon>
        <taxon>Nematoda</taxon>
        <taxon>Chromadorea</taxon>
        <taxon>Rhabditida</taxon>
        <taxon>Tylenchina</taxon>
        <taxon>Panagrolaimomorpha</taxon>
        <taxon>Strongyloidoidea</taxon>
        <taxon>Strongyloididae</taxon>
        <taxon>Strongyloides</taxon>
    </lineage>
</organism>
<keyword evidence="1" id="KW-0812">Transmembrane</keyword>
<keyword evidence="1" id="KW-0472">Membrane</keyword>
<sequence>MFVNHLLYYIIFIILFSNVDVLLGILKKFSRFSESDARTSRNLIPQGRYIKRGESLHRGRENFNYDGEIIHKLDFGNHESKFGRKNSRFLDSFRKKTICKNPRLILLEEFIDRFSLNGRIWQHVWKHSLLYSCISNNRFETLRRNYLTEINLYRKVHGSPPLIVDQYLSGKALHAAINSAALGRWIYSEIRDIRVNFATINIGLSPLLINLWYKENKKYNYKTKDWMSNSFHFSNLVWKRTTQIGIGIAQNHSDLYICLHFYPEGNQKFKFKDNVSKAKYYLVNYRSLIRE</sequence>
<dbReference type="SMART" id="SM00198">
    <property type="entry name" value="SCP"/>
    <property type="match status" value="1"/>
</dbReference>
<keyword evidence="1" id="KW-1133">Transmembrane helix</keyword>
<reference evidence="4" key="2">
    <citation type="submission" date="2015-08" db="UniProtKB">
        <authorList>
            <consortium name="WormBaseParasite"/>
        </authorList>
    </citation>
    <scope>IDENTIFICATION</scope>
</reference>
<proteinExistence type="predicted"/>
<dbReference type="Gene3D" id="3.40.33.10">
    <property type="entry name" value="CAP"/>
    <property type="match status" value="1"/>
</dbReference>
<feature type="transmembrane region" description="Helical" evidence="1">
    <location>
        <begin position="6"/>
        <end position="26"/>
    </location>
</feature>
<reference evidence="3" key="1">
    <citation type="submission" date="2014-07" db="EMBL/GenBank/DDBJ databases">
        <authorList>
            <person name="Martin A.A"/>
            <person name="De Silva N."/>
        </authorList>
    </citation>
    <scope>NUCLEOTIDE SEQUENCE</scope>
</reference>
<dbReference type="WBParaSite" id="SVE_1875200.1">
    <property type="protein sequence ID" value="SVE_1875200.1"/>
    <property type="gene ID" value="SVE_1875200"/>
</dbReference>
<dbReference type="Proteomes" id="UP000035680">
    <property type="component" value="Unassembled WGS sequence"/>
</dbReference>
<protein>
    <submittedName>
        <fullName evidence="4">SCP domain-containing protein</fullName>
    </submittedName>
</protein>
<dbReference type="InterPro" id="IPR035940">
    <property type="entry name" value="CAP_sf"/>
</dbReference>
<dbReference type="Pfam" id="PF00188">
    <property type="entry name" value="CAP"/>
    <property type="match status" value="1"/>
</dbReference>
<dbReference type="InterPro" id="IPR001283">
    <property type="entry name" value="CRISP-related"/>
</dbReference>
<dbReference type="PANTHER" id="PTHR10334">
    <property type="entry name" value="CYSTEINE-RICH SECRETORY PROTEIN-RELATED"/>
    <property type="match status" value="1"/>
</dbReference>
<dbReference type="InterPro" id="IPR014044">
    <property type="entry name" value="CAP_dom"/>
</dbReference>
<feature type="domain" description="SCP" evidence="2">
    <location>
        <begin position="141"/>
        <end position="269"/>
    </location>
</feature>
<evidence type="ECO:0000256" key="1">
    <source>
        <dbReference type="SAM" id="Phobius"/>
    </source>
</evidence>
<dbReference type="SUPFAM" id="SSF55797">
    <property type="entry name" value="PR-1-like"/>
    <property type="match status" value="1"/>
</dbReference>
<dbReference type="AlphaFoldDB" id="A0A0K0G208"/>
<evidence type="ECO:0000259" key="2">
    <source>
        <dbReference type="SMART" id="SM00198"/>
    </source>
</evidence>
<evidence type="ECO:0000313" key="3">
    <source>
        <dbReference type="Proteomes" id="UP000035680"/>
    </source>
</evidence>
<keyword evidence="3" id="KW-1185">Reference proteome</keyword>
<accession>A0A0K0G208</accession>
<evidence type="ECO:0000313" key="4">
    <source>
        <dbReference type="WBParaSite" id="SVE_1875200.1"/>
    </source>
</evidence>